<reference evidence="2" key="1">
    <citation type="journal article" date="2019" name="Int. J. Syst. Evol. Microbiol.">
        <title>The Global Catalogue of Microorganisms (GCM) 10K type strain sequencing project: providing services to taxonomists for standard genome sequencing and annotation.</title>
        <authorList>
            <consortium name="The Broad Institute Genomics Platform"/>
            <consortium name="The Broad Institute Genome Sequencing Center for Infectious Disease"/>
            <person name="Wu L."/>
            <person name="Ma J."/>
        </authorList>
    </citation>
    <scope>NUCLEOTIDE SEQUENCE [LARGE SCALE GENOMIC DNA]</scope>
    <source>
        <strain evidence="2">CGMCC 1.12990</strain>
    </source>
</reference>
<protein>
    <submittedName>
        <fullName evidence="1">Uncharacterized protein</fullName>
    </submittedName>
</protein>
<sequence length="62" mass="6699">MNAYQSGDQLLIFIAYQNLALVAADGALTPLLAKPVSPGPGQLDLQTDESKGISFRWVLRKP</sequence>
<accession>A0ABQ1WS35</accession>
<dbReference type="EMBL" id="BMGS01000004">
    <property type="protein sequence ID" value="GGG40710.1"/>
    <property type="molecule type" value="Genomic_DNA"/>
</dbReference>
<name>A0ABQ1WS35_9BACT</name>
<dbReference type="Proteomes" id="UP000601361">
    <property type="component" value="Unassembled WGS sequence"/>
</dbReference>
<evidence type="ECO:0000313" key="2">
    <source>
        <dbReference type="Proteomes" id="UP000601361"/>
    </source>
</evidence>
<organism evidence="1 2">
    <name type="scientific">Hymenobacter glacieicola</name>
    <dbReference type="NCBI Taxonomy" id="1562124"/>
    <lineage>
        <taxon>Bacteria</taxon>
        <taxon>Pseudomonadati</taxon>
        <taxon>Bacteroidota</taxon>
        <taxon>Cytophagia</taxon>
        <taxon>Cytophagales</taxon>
        <taxon>Hymenobacteraceae</taxon>
        <taxon>Hymenobacter</taxon>
    </lineage>
</organism>
<evidence type="ECO:0000313" key="1">
    <source>
        <dbReference type="EMBL" id="GGG40710.1"/>
    </source>
</evidence>
<keyword evidence="2" id="KW-1185">Reference proteome</keyword>
<gene>
    <name evidence="1" type="ORF">GCM10011378_16180</name>
</gene>
<proteinExistence type="predicted"/>
<comment type="caution">
    <text evidence="1">The sequence shown here is derived from an EMBL/GenBank/DDBJ whole genome shotgun (WGS) entry which is preliminary data.</text>
</comment>